<evidence type="ECO:0000256" key="1">
    <source>
        <dbReference type="SAM" id="Phobius"/>
    </source>
</evidence>
<keyword evidence="1" id="KW-1133">Transmembrane helix</keyword>
<name>A0A9D6QYM0_9BACT</name>
<evidence type="ECO:0000313" key="2">
    <source>
        <dbReference type="EMBL" id="MBI3627551.1"/>
    </source>
</evidence>
<reference evidence="2" key="1">
    <citation type="submission" date="2020-07" db="EMBL/GenBank/DDBJ databases">
        <title>Huge and variable diversity of episymbiotic CPR bacteria and DPANN archaea in groundwater ecosystems.</title>
        <authorList>
            <person name="He C.Y."/>
            <person name="Keren R."/>
            <person name="Whittaker M."/>
            <person name="Farag I.F."/>
            <person name="Doudna J."/>
            <person name="Cate J.H.D."/>
            <person name="Banfield J.F."/>
        </authorList>
    </citation>
    <scope>NUCLEOTIDE SEQUENCE</scope>
    <source>
        <strain evidence="2">NC_groundwater_972_Pr1_S-0.2um_49_27</strain>
    </source>
</reference>
<dbReference type="Proteomes" id="UP000808388">
    <property type="component" value="Unassembled WGS sequence"/>
</dbReference>
<sequence>MASRKIIIIFFSLLGLALVASPILVMSQSSGIVPCGNGGGLSGWIPCTFCDFWGLLKNLIDFIAVKLALPLAVIMFIYAGFRYAFSAGKESNISAAREILTQTAIGLLIVFGVYFITDTLIKIIAGGAPKAIENLGPWRNPFEPGKSICTPPVSVPISKEPPVPYPRSNDQSIPLPQGTLSRADAVARLQAGGVDTGFISAECSPGVGRGCTSLSGVLPSTIDGAVALQKACDAATSGERCQLLITGGTETGHSDNGVTHASGQKLDFANSPTLYRYLQRLPDMGNGVRQGPDGTLYRFETNPFHWDVAFPKK</sequence>
<feature type="transmembrane region" description="Helical" evidence="1">
    <location>
        <begin position="99"/>
        <end position="116"/>
    </location>
</feature>
<protein>
    <submittedName>
        <fullName evidence="2">Uncharacterized protein</fullName>
    </submittedName>
</protein>
<evidence type="ECO:0000313" key="3">
    <source>
        <dbReference type="Proteomes" id="UP000808388"/>
    </source>
</evidence>
<gene>
    <name evidence="2" type="ORF">HY220_02265</name>
</gene>
<accession>A0A9D6QYM0</accession>
<keyword evidence="1" id="KW-0812">Transmembrane</keyword>
<dbReference type="EMBL" id="JACQCQ010000009">
    <property type="protein sequence ID" value="MBI3627551.1"/>
    <property type="molecule type" value="Genomic_DNA"/>
</dbReference>
<proteinExistence type="predicted"/>
<feature type="transmembrane region" description="Helical" evidence="1">
    <location>
        <begin position="55"/>
        <end position="78"/>
    </location>
</feature>
<organism evidence="2 3">
    <name type="scientific">Candidatus Sungiibacteriota bacterium</name>
    <dbReference type="NCBI Taxonomy" id="2750080"/>
    <lineage>
        <taxon>Bacteria</taxon>
        <taxon>Candidatus Sungiibacteriota</taxon>
    </lineage>
</organism>
<keyword evidence="1" id="KW-0472">Membrane</keyword>
<comment type="caution">
    <text evidence="2">The sequence shown here is derived from an EMBL/GenBank/DDBJ whole genome shotgun (WGS) entry which is preliminary data.</text>
</comment>
<dbReference type="AlphaFoldDB" id="A0A9D6QYM0"/>